<dbReference type="EMBL" id="JACXZA010000003">
    <property type="protein sequence ID" value="MBD3919916.1"/>
    <property type="molecule type" value="Genomic_DNA"/>
</dbReference>
<dbReference type="PRINTS" id="PR00743">
    <property type="entry name" value="GLHYDRLASE36"/>
</dbReference>
<keyword evidence="4 6" id="KW-0378">Hydrolase</keyword>
<dbReference type="Gene3D" id="2.60.40.1180">
    <property type="entry name" value="Golgi alpha-mannosidase II"/>
    <property type="match status" value="1"/>
</dbReference>
<dbReference type="Pfam" id="PF02065">
    <property type="entry name" value="Melibiase"/>
    <property type="match status" value="1"/>
</dbReference>
<evidence type="ECO:0000256" key="6">
    <source>
        <dbReference type="PIRNR" id="PIRNR005536"/>
    </source>
</evidence>
<comment type="caution">
    <text evidence="9">The sequence shown here is derived from an EMBL/GenBank/DDBJ whole genome shotgun (WGS) entry which is preliminary data.</text>
</comment>
<dbReference type="PANTHER" id="PTHR43053">
    <property type="entry name" value="GLYCOSIDASE FAMILY 31"/>
    <property type="match status" value="1"/>
</dbReference>
<dbReference type="PIRSF" id="PIRSF005536">
    <property type="entry name" value="Agal"/>
    <property type="match status" value="1"/>
</dbReference>
<evidence type="ECO:0000259" key="7">
    <source>
        <dbReference type="Pfam" id="PF16874"/>
    </source>
</evidence>
<dbReference type="InterPro" id="IPR017853">
    <property type="entry name" value="GH"/>
</dbReference>
<dbReference type="InterPro" id="IPR000111">
    <property type="entry name" value="Glyco_hydro_27/36_CS"/>
</dbReference>
<dbReference type="InterPro" id="IPR031704">
    <property type="entry name" value="Glyco_hydro_36_N"/>
</dbReference>
<dbReference type="EC" id="3.2.1.22" evidence="3 6"/>
<keyword evidence="5 6" id="KW-0326">Glycosidase</keyword>
<evidence type="ECO:0000259" key="8">
    <source>
        <dbReference type="Pfam" id="PF16875"/>
    </source>
</evidence>
<name>A0ABR8MVB9_9BACL</name>
<dbReference type="Pfam" id="PF16874">
    <property type="entry name" value="Glyco_hydro_36C"/>
    <property type="match status" value="1"/>
</dbReference>
<evidence type="ECO:0000256" key="1">
    <source>
        <dbReference type="ARBA" id="ARBA00001255"/>
    </source>
</evidence>
<keyword evidence="10" id="KW-1185">Reference proteome</keyword>
<proteinExistence type="inferred from homology"/>
<evidence type="ECO:0000256" key="4">
    <source>
        <dbReference type="ARBA" id="ARBA00022801"/>
    </source>
</evidence>
<dbReference type="InterPro" id="IPR013780">
    <property type="entry name" value="Glyco_hydro_b"/>
</dbReference>
<evidence type="ECO:0000256" key="2">
    <source>
        <dbReference type="ARBA" id="ARBA00006202"/>
    </source>
</evidence>
<accession>A0ABR8MVB9</accession>
<protein>
    <recommendedName>
        <fullName evidence="3 6">Alpha-galactosidase</fullName>
        <ecNumber evidence="3 6">3.2.1.22</ecNumber>
    </recommendedName>
</protein>
<dbReference type="PROSITE" id="PS00512">
    <property type="entry name" value="ALPHA_GALACTOSIDASE"/>
    <property type="match status" value="1"/>
</dbReference>
<dbReference type="PANTHER" id="PTHR43053:SF3">
    <property type="entry name" value="ALPHA-GALACTOSIDASE C-RELATED"/>
    <property type="match status" value="1"/>
</dbReference>
<dbReference type="InterPro" id="IPR050985">
    <property type="entry name" value="Alpha-glycosidase_related"/>
</dbReference>
<dbReference type="SUPFAM" id="SSF51445">
    <property type="entry name" value="(Trans)glycosidases"/>
    <property type="match status" value="1"/>
</dbReference>
<dbReference type="Pfam" id="PF16875">
    <property type="entry name" value="Glyco_hydro_36N"/>
    <property type="match status" value="1"/>
</dbReference>
<organism evidence="9 10">
    <name type="scientific">Paenibacillus terricola</name>
    <dbReference type="NCBI Taxonomy" id="2763503"/>
    <lineage>
        <taxon>Bacteria</taxon>
        <taxon>Bacillati</taxon>
        <taxon>Bacillota</taxon>
        <taxon>Bacilli</taxon>
        <taxon>Bacillales</taxon>
        <taxon>Paenibacillaceae</taxon>
        <taxon>Paenibacillus</taxon>
    </lineage>
</organism>
<evidence type="ECO:0000313" key="9">
    <source>
        <dbReference type="EMBL" id="MBD3919916.1"/>
    </source>
</evidence>
<comment type="similarity">
    <text evidence="2">Belongs to the glycosyl hydrolase 36 family.</text>
</comment>
<dbReference type="CDD" id="cd14791">
    <property type="entry name" value="GH36"/>
    <property type="match status" value="1"/>
</dbReference>
<dbReference type="InterPro" id="IPR031705">
    <property type="entry name" value="Glyco_hydro_36_C"/>
</dbReference>
<feature type="domain" description="Glycosyl hydrolase family 36 C-terminal" evidence="7">
    <location>
        <begin position="649"/>
        <end position="732"/>
    </location>
</feature>
<gene>
    <name evidence="9" type="ORF">H8B09_14225</name>
</gene>
<dbReference type="Gene3D" id="3.20.20.70">
    <property type="entry name" value="Aldolase class I"/>
    <property type="match status" value="1"/>
</dbReference>
<dbReference type="Proteomes" id="UP000609346">
    <property type="component" value="Unassembled WGS sequence"/>
</dbReference>
<reference evidence="9 10" key="1">
    <citation type="submission" date="2020-09" db="EMBL/GenBank/DDBJ databases">
        <title>Paenibacillus sp. strain PR3 16S rRNA gene Genome sequencing and assembly.</title>
        <authorList>
            <person name="Kim J."/>
        </authorList>
    </citation>
    <scope>NUCLEOTIDE SEQUENCE [LARGE SCALE GENOMIC DNA]</scope>
    <source>
        <strain evidence="9 10">PR3</strain>
    </source>
</reference>
<dbReference type="InterPro" id="IPR002252">
    <property type="entry name" value="Glyco_hydro_36"/>
</dbReference>
<sequence>MGIIYHEQSGEFHLFNEEISYIIKILDNGQLGHLYYGKRLSDRESFGHLLEGGLRSLAAYVFEDDYFLSLQHTRQEYPSYGTTDFRHPAYEIRAENGSRITSFQYESHEIYLGKGKPDGLPATYVENIEEAVTLDITLQDPVLKVRLVLSYTIFSSLPAIARCARFLNEGNGIIALTRALSASIDLPDYDFEMVRLAGAWSRERHVKSSRIEQGVQSVHSLRGASSAEFNPFIALKRLNTDEHTGEVYGFSLVYSGNFLAQVEVDTHHMTRVSLGIHPDQFEWTLAPGESFQTPEAVMVYSCKGLNGMSQTYHRLYRTRLARGYWRDRVRPILINNWEATSFDFNEESILAIARTASSLGIELFVLDDGWFGSRNDDRSGLGDWFVNRDKLPGGIKGLADRIAALGMRFGLWFEPEMVNKDSELYRTHPDWIIATPDRPSSPSRNQYVLDMSRSEVVDYLFDRMSAILREAAISYVKWDMNRYITECYSAAHSKADQGTIFHRYILGVYKLYDKLTSTFPHVLFESCSSGGARFDPGMLYYAPQTWTSDNTDAIERLKIQYGTSYVYPLSSMGAHVSEVPNQQVGRVTPLETRANVAYFGAFGYELDLNELTEEEREIIRLQVAFVKGNRTLIQQGDFYRLLDPFQGQETAWCVVSADQDEALAGFYQALNMANRPWRRLKLAGLAEGKRYCVNSDKTRIHYGDELMSAGLVIDNRELSASGGDFASMLIYLSEV</sequence>
<dbReference type="InterPro" id="IPR013785">
    <property type="entry name" value="Aldolase_TIM"/>
</dbReference>
<dbReference type="RefSeq" id="WP_191204188.1">
    <property type="nucleotide sequence ID" value="NZ_JACXZA010000003.1"/>
</dbReference>
<comment type="catalytic activity">
    <reaction evidence="1 6">
        <text>Hydrolysis of terminal, non-reducing alpha-D-galactose residues in alpha-D-galactosides, including galactose oligosaccharides, galactomannans and galactolipids.</text>
        <dbReference type="EC" id="3.2.1.22"/>
    </reaction>
</comment>
<feature type="domain" description="Glycosyl hydrolase family 36 N-terminal" evidence="8">
    <location>
        <begin position="29"/>
        <end position="286"/>
    </location>
</feature>
<evidence type="ECO:0000256" key="3">
    <source>
        <dbReference type="ARBA" id="ARBA00012755"/>
    </source>
</evidence>
<dbReference type="InterPro" id="IPR038417">
    <property type="entry name" value="Alpga-gal_N_sf"/>
</dbReference>
<dbReference type="Gene3D" id="2.70.98.60">
    <property type="entry name" value="alpha-galactosidase from lactobacil brevis"/>
    <property type="match status" value="1"/>
</dbReference>
<evidence type="ECO:0000256" key="5">
    <source>
        <dbReference type="ARBA" id="ARBA00023295"/>
    </source>
</evidence>
<evidence type="ECO:0000313" key="10">
    <source>
        <dbReference type="Proteomes" id="UP000609346"/>
    </source>
</evidence>